<dbReference type="InterPro" id="IPR043129">
    <property type="entry name" value="ATPase_NBD"/>
</dbReference>
<evidence type="ECO:0000256" key="2">
    <source>
        <dbReference type="ARBA" id="ARBA00005318"/>
    </source>
</evidence>
<dbReference type="RefSeq" id="WP_283444308.1">
    <property type="nucleotide sequence ID" value="NZ_FXUL01000019.1"/>
</dbReference>
<proteinExistence type="inferred from homology"/>
<feature type="domain" description="GspL periplasmic" evidence="11">
    <location>
        <begin position="263"/>
        <end position="401"/>
    </location>
</feature>
<accession>A0ABY1QKT6</accession>
<keyword evidence="8" id="KW-1133">Transmembrane helix</keyword>
<dbReference type="EMBL" id="FXUL01000019">
    <property type="protein sequence ID" value="SMP73651.1"/>
    <property type="molecule type" value="Genomic_DNA"/>
</dbReference>
<dbReference type="PIRSF" id="PIRSF015761">
    <property type="entry name" value="Protein_L"/>
    <property type="match status" value="1"/>
</dbReference>
<gene>
    <name evidence="12" type="ORF">SAMN06295970_119117</name>
</gene>
<evidence type="ECO:0000256" key="7">
    <source>
        <dbReference type="ARBA" id="ARBA00022927"/>
    </source>
</evidence>
<comment type="subcellular location">
    <subcellularLocation>
        <location evidence="1">Cell inner membrane</location>
        <topology evidence="1">Single-pass membrane protein</topology>
    </subcellularLocation>
</comment>
<dbReference type="Pfam" id="PF05134">
    <property type="entry name" value="T2SSL"/>
    <property type="match status" value="1"/>
</dbReference>
<comment type="caution">
    <text evidence="12">The sequence shown here is derived from an EMBL/GenBank/DDBJ whole genome shotgun (WGS) entry which is preliminary data.</text>
</comment>
<dbReference type="NCBIfam" id="TIGR01709">
    <property type="entry name" value="typeII_sec_gspL"/>
    <property type="match status" value="1"/>
</dbReference>
<dbReference type="Gene3D" id="3.30.420.380">
    <property type="match status" value="1"/>
</dbReference>
<dbReference type="InterPro" id="IPR007812">
    <property type="entry name" value="T2SS_protein-GspL"/>
</dbReference>
<dbReference type="InterPro" id="IPR025691">
    <property type="entry name" value="GspL_pp_dom"/>
</dbReference>
<keyword evidence="4" id="KW-1003">Cell membrane</keyword>
<protein>
    <submittedName>
        <fullName evidence="12">Type II secretion system protein L (GspL)</fullName>
    </submittedName>
</protein>
<name>A0ABY1QKT6_9BURK</name>
<organism evidence="12 13">
    <name type="scientific">Noviherbaspirillum suwonense</name>
    <dbReference type="NCBI Taxonomy" id="1224511"/>
    <lineage>
        <taxon>Bacteria</taxon>
        <taxon>Pseudomonadati</taxon>
        <taxon>Pseudomonadota</taxon>
        <taxon>Betaproteobacteria</taxon>
        <taxon>Burkholderiales</taxon>
        <taxon>Oxalobacteraceae</taxon>
        <taxon>Noviherbaspirillum</taxon>
    </lineage>
</organism>
<dbReference type="Pfam" id="PF12693">
    <property type="entry name" value="GspL_C"/>
    <property type="match status" value="1"/>
</dbReference>
<dbReference type="InterPro" id="IPR024230">
    <property type="entry name" value="GspL_cyto_dom"/>
</dbReference>
<dbReference type="SUPFAM" id="SSF53067">
    <property type="entry name" value="Actin-like ATPase domain"/>
    <property type="match status" value="1"/>
</dbReference>
<evidence type="ECO:0000256" key="3">
    <source>
        <dbReference type="ARBA" id="ARBA00022448"/>
    </source>
</evidence>
<evidence type="ECO:0000256" key="1">
    <source>
        <dbReference type="ARBA" id="ARBA00004377"/>
    </source>
</evidence>
<evidence type="ECO:0000256" key="4">
    <source>
        <dbReference type="ARBA" id="ARBA00022475"/>
    </source>
</evidence>
<keyword evidence="3" id="KW-0813">Transport</keyword>
<feature type="domain" description="GspL cytoplasmic actin-ATPase-like" evidence="10">
    <location>
        <begin position="45"/>
        <end position="159"/>
    </location>
</feature>
<sequence>MSTLYLRLPSKAAFDASAQEALACPYALASASGMLEQEGVTSLPQASALVARAQRVVLLVAASDVTMLRVQLPPMSAARQRAALPNLVEDQLITDPAECIVIGGGLEDGLRTVAVVQRTWLELLVRTVLGSGMARIAALPAQMCVPAHAEQIEAVVFEDDSGSEVTLRLGPQEGMGLAILPEHPAQAASEAVDAVLAMAGGRPVALRVPPERSAAFAHAAAALGASEQVTVQEDSWQQWISGAAHAGIDLALGLGASARPRLNWKPWRASMVLALLLLLVNVVPLNVEWVRMKREYDGLRASMAQIYKSAFPNETVIVDPLAQARQKVAAGRRNAGQGAPDDFNAMAAAFGEAWAAAAPRGANGLQPTLAGLEYRDRSLLVRLKPEAQAPFDAVSAALARRNLAMTAAPEQPGVVIWQVRAAK</sequence>
<keyword evidence="6" id="KW-0812">Transmembrane</keyword>
<evidence type="ECO:0000259" key="10">
    <source>
        <dbReference type="Pfam" id="PF05134"/>
    </source>
</evidence>
<evidence type="ECO:0000313" key="13">
    <source>
        <dbReference type="Proteomes" id="UP001158049"/>
    </source>
</evidence>
<evidence type="ECO:0000256" key="5">
    <source>
        <dbReference type="ARBA" id="ARBA00022519"/>
    </source>
</evidence>
<keyword evidence="9" id="KW-0472">Membrane</keyword>
<keyword evidence="7" id="KW-0653">Protein transport</keyword>
<keyword evidence="5" id="KW-0997">Cell inner membrane</keyword>
<evidence type="ECO:0000256" key="8">
    <source>
        <dbReference type="ARBA" id="ARBA00022989"/>
    </source>
</evidence>
<reference evidence="12 13" key="1">
    <citation type="submission" date="2017-05" db="EMBL/GenBank/DDBJ databases">
        <authorList>
            <person name="Varghese N."/>
            <person name="Submissions S."/>
        </authorList>
    </citation>
    <scope>NUCLEOTIDE SEQUENCE [LARGE SCALE GENOMIC DNA]</scope>
    <source>
        <strain evidence="12 13">DSM 26001</strain>
    </source>
</reference>
<evidence type="ECO:0000259" key="11">
    <source>
        <dbReference type="Pfam" id="PF12693"/>
    </source>
</evidence>
<evidence type="ECO:0000313" key="12">
    <source>
        <dbReference type="EMBL" id="SMP73651.1"/>
    </source>
</evidence>
<dbReference type="Proteomes" id="UP001158049">
    <property type="component" value="Unassembled WGS sequence"/>
</dbReference>
<comment type="similarity">
    <text evidence="2">Belongs to the GSP L family.</text>
</comment>
<keyword evidence="13" id="KW-1185">Reference proteome</keyword>
<evidence type="ECO:0000256" key="9">
    <source>
        <dbReference type="ARBA" id="ARBA00023136"/>
    </source>
</evidence>
<evidence type="ECO:0000256" key="6">
    <source>
        <dbReference type="ARBA" id="ARBA00022692"/>
    </source>
</evidence>